<comment type="caution">
    <text evidence="8">The sequence shown here is derived from an EMBL/GenBank/DDBJ whole genome shotgun (WGS) entry which is preliminary data.</text>
</comment>
<dbReference type="Pfam" id="PF05425">
    <property type="entry name" value="CopD"/>
    <property type="match status" value="1"/>
</dbReference>
<sequence>MIIYLISELLLYLSFAILAGTFIIAIVPNEKKPTIIIHKRWLQLSILGIVLFSAMPLVQIVDYLYEGIGLSLTLTNVINNFEVGRAWTLILLLSIFYYLLISIFPVQQKKSYAVLALVFLFILILAVGWASHAASLTEWSGFAFHTTHFTAVSVWIGVLFIVSWFSKDTKNWNALLKWYSPLAIVCFILTMISGFYMMSLVVDLTDYTNSWLLDYGQALLIKHLFIIPLLVFAFFNGMWMKRRLNQNPQFNPKPWVRGESLLLLFIFSATAFLGQSSPPHEIESTIKTNGVSSLFQFFYGGTVAGVSQVQFSLTTFSFVFMLLAAIFLSLLIYSFRKKAPAVFVFFMSFFSVLSIYLSLMTSF</sequence>
<reference evidence="8" key="1">
    <citation type="journal article" date="2014" name="Genome Announc.">
        <title>Draft Genome Sequences of Three Alkaliphilic Bacillus Strains, Bacillus wakoensis JCM 9140T, Bacillus akibai JCM 9157T, and Bacillus hemicellulosilyticus JCM 9152T.</title>
        <authorList>
            <person name="Yuki M."/>
            <person name="Oshima K."/>
            <person name="Suda W."/>
            <person name="Oshida Y."/>
            <person name="Kitamura K."/>
            <person name="Iida T."/>
            <person name="Hattori M."/>
            <person name="Ohkuma M."/>
        </authorList>
    </citation>
    <scope>NUCLEOTIDE SEQUENCE [LARGE SCALE GENOMIC DNA]</scope>
    <source>
        <strain evidence="8">JCM 9140</strain>
    </source>
</reference>
<evidence type="ECO:0000259" key="7">
    <source>
        <dbReference type="Pfam" id="PF05425"/>
    </source>
</evidence>
<feature type="transmembrane region" description="Helical" evidence="6">
    <location>
        <begin position="178"/>
        <end position="198"/>
    </location>
</feature>
<dbReference type="PANTHER" id="PTHR34820:SF4">
    <property type="entry name" value="INNER MEMBRANE PROTEIN YEBZ"/>
    <property type="match status" value="1"/>
</dbReference>
<dbReference type="OrthoDB" id="2387346at2"/>
<dbReference type="GO" id="GO:0006825">
    <property type="term" value="P:copper ion transport"/>
    <property type="evidence" value="ECO:0007669"/>
    <property type="project" value="InterPro"/>
</dbReference>
<feature type="domain" description="Copper resistance protein D" evidence="7">
    <location>
        <begin position="174"/>
        <end position="273"/>
    </location>
</feature>
<evidence type="ECO:0000256" key="6">
    <source>
        <dbReference type="SAM" id="Phobius"/>
    </source>
</evidence>
<dbReference type="Proteomes" id="UP000018890">
    <property type="component" value="Unassembled WGS sequence"/>
</dbReference>
<dbReference type="InterPro" id="IPR008457">
    <property type="entry name" value="Cu-R_CopD_dom"/>
</dbReference>
<gene>
    <name evidence="8" type="ORF">JCM9140_3002</name>
</gene>
<feature type="transmembrane region" description="Helical" evidence="6">
    <location>
        <begin position="111"/>
        <end position="130"/>
    </location>
</feature>
<evidence type="ECO:0000256" key="5">
    <source>
        <dbReference type="ARBA" id="ARBA00023136"/>
    </source>
</evidence>
<comment type="subcellular location">
    <subcellularLocation>
        <location evidence="1">Cell membrane</location>
        <topology evidence="1">Multi-pass membrane protein</topology>
    </subcellularLocation>
</comment>
<feature type="transmembrane region" description="Helical" evidence="6">
    <location>
        <begin position="218"/>
        <end position="239"/>
    </location>
</feature>
<dbReference type="GO" id="GO:0005886">
    <property type="term" value="C:plasma membrane"/>
    <property type="evidence" value="ECO:0007669"/>
    <property type="project" value="UniProtKB-SubCell"/>
</dbReference>
<keyword evidence="9" id="KW-1185">Reference proteome</keyword>
<dbReference type="PANTHER" id="PTHR34820">
    <property type="entry name" value="INNER MEMBRANE PROTEIN YEBZ"/>
    <property type="match status" value="1"/>
</dbReference>
<keyword evidence="5 6" id="KW-0472">Membrane</keyword>
<feature type="transmembrane region" description="Helical" evidence="6">
    <location>
        <begin position="340"/>
        <end position="359"/>
    </location>
</feature>
<keyword evidence="4 6" id="KW-1133">Transmembrane helix</keyword>
<feature type="transmembrane region" description="Helical" evidence="6">
    <location>
        <begin position="142"/>
        <end position="166"/>
    </location>
</feature>
<feature type="transmembrane region" description="Helical" evidence="6">
    <location>
        <begin position="311"/>
        <end position="333"/>
    </location>
</feature>
<feature type="transmembrane region" description="Helical" evidence="6">
    <location>
        <begin position="12"/>
        <end position="29"/>
    </location>
</feature>
<name>W4Q690_9BACI</name>
<feature type="transmembrane region" description="Helical" evidence="6">
    <location>
        <begin position="260"/>
        <end position="277"/>
    </location>
</feature>
<evidence type="ECO:0000256" key="4">
    <source>
        <dbReference type="ARBA" id="ARBA00022989"/>
    </source>
</evidence>
<protein>
    <recommendedName>
        <fullName evidence="7">Copper resistance protein D domain-containing protein</fullName>
    </recommendedName>
</protein>
<proteinExistence type="predicted"/>
<feature type="transmembrane region" description="Helical" evidence="6">
    <location>
        <begin position="41"/>
        <end position="65"/>
    </location>
</feature>
<dbReference type="EMBL" id="BAUT01000034">
    <property type="protein sequence ID" value="GAE26894.1"/>
    <property type="molecule type" value="Genomic_DNA"/>
</dbReference>
<feature type="transmembrane region" description="Helical" evidence="6">
    <location>
        <begin position="85"/>
        <end position="104"/>
    </location>
</feature>
<dbReference type="RefSeq" id="WP_034747242.1">
    <property type="nucleotide sequence ID" value="NZ_BAUT01000034.1"/>
</dbReference>
<dbReference type="STRING" id="1236970.JCM9140_3002"/>
<evidence type="ECO:0000256" key="1">
    <source>
        <dbReference type="ARBA" id="ARBA00004651"/>
    </source>
</evidence>
<keyword evidence="2" id="KW-1003">Cell membrane</keyword>
<dbReference type="InterPro" id="IPR032694">
    <property type="entry name" value="CopC/D"/>
</dbReference>
<evidence type="ECO:0000313" key="9">
    <source>
        <dbReference type="Proteomes" id="UP000018890"/>
    </source>
</evidence>
<accession>W4Q690</accession>
<organism evidence="8 9">
    <name type="scientific">Halalkalibacter wakoensis JCM 9140</name>
    <dbReference type="NCBI Taxonomy" id="1236970"/>
    <lineage>
        <taxon>Bacteria</taxon>
        <taxon>Bacillati</taxon>
        <taxon>Bacillota</taxon>
        <taxon>Bacilli</taxon>
        <taxon>Bacillales</taxon>
        <taxon>Bacillaceae</taxon>
        <taxon>Halalkalibacter</taxon>
    </lineage>
</organism>
<evidence type="ECO:0000313" key="8">
    <source>
        <dbReference type="EMBL" id="GAE26894.1"/>
    </source>
</evidence>
<keyword evidence="3 6" id="KW-0812">Transmembrane</keyword>
<evidence type="ECO:0000256" key="2">
    <source>
        <dbReference type="ARBA" id="ARBA00022475"/>
    </source>
</evidence>
<dbReference type="AlphaFoldDB" id="W4Q690"/>
<evidence type="ECO:0000256" key="3">
    <source>
        <dbReference type="ARBA" id="ARBA00022692"/>
    </source>
</evidence>